<keyword evidence="1" id="KW-0472">Membrane</keyword>
<evidence type="ECO:0000256" key="1">
    <source>
        <dbReference type="SAM" id="Phobius"/>
    </source>
</evidence>
<organism evidence="2 3">
    <name type="scientific">Geodia barretti</name>
    <name type="common">Barrett's horny sponge</name>
    <dbReference type="NCBI Taxonomy" id="519541"/>
    <lineage>
        <taxon>Eukaryota</taxon>
        <taxon>Metazoa</taxon>
        <taxon>Porifera</taxon>
        <taxon>Demospongiae</taxon>
        <taxon>Heteroscleromorpha</taxon>
        <taxon>Tetractinellida</taxon>
        <taxon>Astrophorina</taxon>
        <taxon>Geodiidae</taxon>
        <taxon>Geodia</taxon>
    </lineage>
</organism>
<feature type="non-terminal residue" evidence="2">
    <location>
        <position position="1"/>
    </location>
</feature>
<dbReference type="AlphaFoldDB" id="A0AA35QVJ7"/>
<accession>A0AA35QVJ7</accession>
<sequence length="63" mass="7080">ALVSEPQHNLYTVFQVEILGLSLILSCRAVINAAYMKAGVLMILNPPGLKRERERWQLSRGKS</sequence>
<feature type="transmembrane region" description="Helical" evidence="1">
    <location>
        <begin position="18"/>
        <end position="44"/>
    </location>
</feature>
<evidence type="ECO:0000313" key="3">
    <source>
        <dbReference type="Proteomes" id="UP001174909"/>
    </source>
</evidence>
<proteinExistence type="predicted"/>
<reference evidence="2" key="1">
    <citation type="submission" date="2023-03" db="EMBL/GenBank/DDBJ databases">
        <authorList>
            <person name="Steffen K."/>
            <person name="Cardenas P."/>
        </authorList>
    </citation>
    <scope>NUCLEOTIDE SEQUENCE</scope>
</reference>
<dbReference type="Proteomes" id="UP001174909">
    <property type="component" value="Unassembled WGS sequence"/>
</dbReference>
<name>A0AA35QVJ7_GEOBA</name>
<keyword evidence="1" id="KW-0812">Transmembrane</keyword>
<keyword evidence="1" id="KW-1133">Transmembrane helix</keyword>
<gene>
    <name evidence="2" type="ORF">GBAR_LOCUS1172</name>
</gene>
<evidence type="ECO:0000313" key="2">
    <source>
        <dbReference type="EMBL" id="CAI7993021.1"/>
    </source>
</evidence>
<protein>
    <submittedName>
        <fullName evidence="2">Uncharacterized protein</fullName>
    </submittedName>
</protein>
<keyword evidence="3" id="KW-1185">Reference proteome</keyword>
<dbReference type="EMBL" id="CASHTH010000172">
    <property type="protein sequence ID" value="CAI7993021.1"/>
    <property type="molecule type" value="Genomic_DNA"/>
</dbReference>
<comment type="caution">
    <text evidence="2">The sequence shown here is derived from an EMBL/GenBank/DDBJ whole genome shotgun (WGS) entry which is preliminary data.</text>
</comment>